<dbReference type="Proteomes" id="UP001519460">
    <property type="component" value="Unassembled WGS sequence"/>
</dbReference>
<dbReference type="AlphaFoldDB" id="A0ABD0LH46"/>
<accession>A0ABD0LH46</accession>
<gene>
    <name evidence="1" type="ORF">BaRGS_00009964</name>
</gene>
<name>A0ABD0LH46_9CAEN</name>
<evidence type="ECO:0000313" key="2">
    <source>
        <dbReference type="Proteomes" id="UP001519460"/>
    </source>
</evidence>
<organism evidence="1 2">
    <name type="scientific">Batillaria attramentaria</name>
    <dbReference type="NCBI Taxonomy" id="370345"/>
    <lineage>
        <taxon>Eukaryota</taxon>
        <taxon>Metazoa</taxon>
        <taxon>Spiralia</taxon>
        <taxon>Lophotrochozoa</taxon>
        <taxon>Mollusca</taxon>
        <taxon>Gastropoda</taxon>
        <taxon>Caenogastropoda</taxon>
        <taxon>Sorbeoconcha</taxon>
        <taxon>Cerithioidea</taxon>
        <taxon>Batillariidae</taxon>
        <taxon>Batillaria</taxon>
    </lineage>
</organism>
<dbReference type="EMBL" id="JACVVK020000048">
    <property type="protein sequence ID" value="KAK7498872.1"/>
    <property type="molecule type" value="Genomic_DNA"/>
</dbReference>
<protein>
    <submittedName>
        <fullName evidence="1">Uncharacterized protein</fullName>
    </submittedName>
</protein>
<keyword evidence="2" id="KW-1185">Reference proteome</keyword>
<reference evidence="1 2" key="1">
    <citation type="journal article" date="2023" name="Sci. Data">
        <title>Genome assembly of the Korean intertidal mud-creeper Batillaria attramentaria.</title>
        <authorList>
            <person name="Patra A.K."/>
            <person name="Ho P.T."/>
            <person name="Jun S."/>
            <person name="Lee S.J."/>
            <person name="Kim Y."/>
            <person name="Won Y.J."/>
        </authorList>
    </citation>
    <scope>NUCLEOTIDE SEQUENCE [LARGE SCALE GENOMIC DNA]</scope>
    <source>
        <strain evidence="1">Wonlab-2016</strain>
    </source>
</reference>
<proteinExistence type="predicted"/>
<comment type="caution">
    <text evidence="1">The sequence shown here is derived from an EMBL/GenBank/DDBJ whole genome shotgun (WGS) entry which is preliminary data.</text>
</comment>
<evidence type="ECO:0000313" key="1">
    <source>
        <dbReference type="EMBL" id="KAK7498872.1"/>
    </source>
</evidence>
<sequence length="104" mass="11858">MNLSSRVLRLRWRATYHIQKRFLNKTIQAGRGPRSVTAHITSPRQFPLIILPDPPSTLPELGVKTGAEPNKTRVVIEGMRVAIEVNAAVWREIMRPRSGRHRPC</sequence>